<dbReference type="Proteomes" id="UP001222800">
    <property type="component" value="Chromosome"/>
</dbReference>
<accession>A0ABY8EEJ9</accession>
<dbReference type="RefSeq" id="WP_277731882.1">
    <property type="nucleotide sequence ID" value="NZ_CP120733.1"/>
</dbReference>
<reference evidence="2 3" key="1">
    <citation type="submission" date="2023-03" db="EMBL/GenBank/DDBJ databases">
        <title>Complete genome sequence of Tepidibacter sp. SWIR-1, isolated from a deep-sea hydrothermal vent.</title>
        <authorList>
            <person name="Li X."/>
        </authorList>
    </citation>
    <scope>NUCLEOTIDE SEQUENCE [LARGE SCALE GENOMIC DNA]</scope>
    <source>
        <strain evidence="2 3">SWIR-1</strain>
    </source>
</reference>
<dbReference type="InterPro" id="IPR012437">
    <property type="entry name" value="DUF1638"/>
</dbReference>
<gene>
    <name evidence="2" type="ORF">P4S50_16265</name>
</gene>
<protein>
    <submittedName>
        <fullName evidence="2">DUF1638 domain-containing protein</fullName>
    </submittedName>
</protein>
<name>A0ABY8EEJ9_9FIRM</name>
<feature type="domain" description="DUF1638" evidence="1">
    <location>
        <begin position="31"/>
        <end position="209"/>
    </location>
</feature>
<evidence type="ECO:0000259" key="1">
    <source>
        <dbReference type="Pfam" id="PF07796"/>
    </source>
</evidence>
<evidence type="ECO:0000313" key="2">
    <source>
        <dbReference type="EMBL" id="WFD09912.1"/>
    </source>
</evidence>
<sequence length="244" mass="28738">MRCKALICDVLSRDFYYYSSLSDNIVDIELMDSYNHLYPQKMKESIQKKIDKVDSSKYDYILMGFGLCGNALNGIHTKDIKIVVPKVHDCITLFMGSRRKYKKYFEDSPNSMYYISSWIEKNGINQDMQDLKSIGLGESYEYYEQKYGKKGAKYLSEIANEWIKRYDKAVYVTNKLVKEDYSHDVINISKKRQWNFEEIKGNSDMIENLINGYWNEDDFLVVEKNSRIYSTGDDSVVDFEYVQS</sequence>
<proteinExistence type="predicted"/>
<keyword evidence="3" id="KW-1185">Reference proteome</keyword>
<evidence type="ECO:0000313" key="3">
    <source>
        <dbReference type="Proteomes" id="UP001222800"/>
    </source>
</evidence>
<dbReference type="Pfam" id="PF07796">
    <property type="entry name" value="DUF1638"/>
    <property type="match status" value="1"/>
</dbReference>
<dbReference type="EMBL" id="CP120733">
    <property type="protein sequence ID" value="WFD09912.1"/>
    <property type="molecule type" value="Genomic_DNA"/>
</dbReference>
<organism evidence="2 3">
    <name type="scientific">Tepidibacter hydrothermalis</name>
    <dbReference type="NCBI Taxonomy" id="3036126"/>
    <lineage>
        <taxon>Bacteria</taxon>
        <taxon>Bacillati</taxon>
        <taxon>Bacillota</taxon>
        <taxon>Clostridia</taxon>
        <taxon>Peptostreptococcales</taxon>
        <taxon>Peptostreptococcaceae</taxon>
        <taxon>Tepidibacter</taxon>
    </lineage>
</organism>